<reference evidence="3" key="1">
    <citation type="journal article" date="2014" name="Int. J. Syst. Evol. Microbiol.">
        <title>Complete genome sequence of Corynebacterium casei LMG S-19264T (=DSM 44701T), isolated from a smear-ripened cheese.</title>
        <authorList>
            <consortium name="US DOE Joint Genome Institute (JGI-PGF)"/>
            <person name="Walter F."/>
            <person name="Albersmeier A."/>
            <person name="Kalinowski J."/>
            <person name="Ruckert C."/>
        </authorList>
    </citation>
    <scope>NUCLEOTIDE SEQUENCE</scope>
    <source>
        <strain evidence="3">JCM 14371</strain>
    </source>
</reference>
<comment type="caution">
    <text evidence="3">The sequence shown here is derived from an EMBL/GenBank/DDBJ whole genome shotgun (WGS) entry which is preliminary data.</text>
</comment>
<dbReference type="PANTHER" id="PTHR36304:SF4">
    <property type="entry name" value="DUF4388 DOMAIN-CONTAINING PROTEIN"/>
    <property type="match status" value="1"/>
</dbReference>
<dbReference type="InterPro" id="IPR025497">
    <property type="entry name" value="PatA-like_N"/>
</dbReference>
<reference evidence="3" key="2">
    <citation type="submission" date="2020-09" db="EMBL/GenBank/DDBJ databases">
        <authorList>
            <person name="Sun Q."/>
            <person name="Ohkuma M."/>
        </authorList>
    </citation>
    <scope>NUCLEOTIDE SEQUENCE</scope>
    <source>
        <strain evidence="3">JCM 14371</strain>
    </source>
</reference>
<dbReference type="Proteomes" id="UP000635726">
    <property type="component" value="Unassembled WGS sequence"/>
</dbReference>
<dbReference type="EMBL" id="BMOE01000010">
    <property type="protein sequence ID" value="GGJ81693.1"/>
    <property type="molecule type" value="Genomic_DNA"/>
</dbReference>
<evidence type="ECO:0000313" key="4">
    <source>
        <dbReference type="Proteomes" id="UP000635726"/>
    </source>
</evidence>
<organism evidence="3 4">
    <name type="scientific">Deinococcus aquiradiocola</name>
    <dbReference type="NCBI Taxonomy" id="393059"/>
    <lineage>
        <taxon>Bacteria</taxon>
        <taxon>Thermotogati</taxon>
        <taxon>Deinococcota</taxon>
        <taxon>Deinococci</taxon>
        <taxon>Deinococcales</taxon>
        <taxon>Deinococcaceae</taxon>
        <taxon>Deinococcus</taxon>
    </lineage>
</organism>
<dbReference type="AlphaFoldDB" id="A0A917PK66"/>
<keyword evidence="4" id="KW-1185">Reference proteome</keyword>
<protein>
    <submittedName>
        <fullName evidence="3">Protein containing PATAN domain</fullName>
    </submittedName>
</protein>
<evidence type="ECO:0000313" key="3">
    <source>
        <dbReference type="EMBL" id="GGJ81693.1"/>
    </source>
</evidence>
<dbReference type="PANTHER" id="PTHR36304">
    <property type="entry name" value="DOMAIN GTPASE-ACTIVATING PROTEIN, PUTATIVE-RELATED-RELATED"/>
    <property type="match status" value="1"/>
</dbReference>
<evidence type="ECO:0000256" key="1">
    <source>
        <dbReference type="SAM" id="MobiDB-lite"/>
    </source>
</evidence>
<gene>
    <name evidence="3" type="ORF">GCM10008939_27040</name>
</gene>
<feature type="domain" description="PatA-like N-terminal" evidence="2">
    <location>
        <begin position="3"/>
        <end position="96"/>
    </location>
</feature>
<dbReference type="Pfam" id="PF14332">
    <property type="entry name" value="DUF4388"/>
    <property type="match status" value="1"/>
</dbReference>
<dbReference type="RefSeq" id="WP_188963829.1">
    <property type="nucleotide sequence ID" value="NZ_BMOE01000010.1"/>
</dbReference>
<feature type="region of interest" description="Disordered" evidence="1">
    <location>
        <begin position="170"/>
        <end position="192"/>
    </location>
</feature>
<proteinExistence type="predicted"/>
<feature type="compositionally biased region" description="Low complexity" evidence="1">
    <location>
        <begin position="179"/>
        <end position="192"/>
    </location>
</feature>
<accession>A0A917PK66</accession>
<evidence type="ECO:0000259" key="2">
    <source>
        <dbReference type="Pfam" id="PF14332"/>
    </source>
</evidence>
<name>A0A917PK66_9DEIO</name>
<sequence>MLRGDLTEFAFPAMLQMLLNGGRTGHLRIQGQVDGDLWLDQGELVYARALNRQGPEALTVLGCVQSGELLFEAGQTATERNLTAGRDAVLRQLLVDESTWKPLLEAFPDWTQWLRFTPRWTEQQPVNRYQYRALMLVGRMSVRDMVQQSDLGARQVLALLYPFRQAGLIEPVPAPPPRTDTAPAPQRRGVTE</sequence>